<evidence type="ECO:0000313" key="1">
    <source>
        <dbReference type="EMBL" id="KFO24271.1"/>
    </source>
</evidence>
<dbReference type="EMBL" id="KN123629">
    <property type="protein sequence ID" value="KFO24271.1"/>
    <property type="molecule type" value="Genomic_DNA"/>
</dbReference>
<proteinExistence type="predicted"/>
<name>A0A091DNA9_FUKDA</name>
<organism evidence="1 2">
    <name type="scientific">Fukomys damarensis</name>
    <name type="common">Damaraland mole rat</name>
    <name type="synonym">Cryptomys damarensis</name>
    <dbReference type="NCBI Taxonomy" id="885580"/>
    <lineage>
        <taxon>Eukaryota</taxon>
        <taxon>Metazoa</taxon>
        <taxon>Chordata</taxon>
        <taxon>Craniata</taxon>
        <taxon>Vertebrata</taxon>
        <taxon>Euteleostomi</taxon>
        <taxon>Mammalia</taxon>
        <taxon>Eutheria</taxon>
        <taxon>Euarchontoglires</taxon>
        <taxon>Glires</taxon>
        <taxon>Rodentia</taxon>
        <taxon>Hystricomorpha</taxon>
        <taxon>Bathyergidae</taxon>
        <taxon>Fukomys</taxon>
    </lineage>
</organism>
<dbReference type="Proteomes" id="UP000028990">
    <property type="component" value="Unassembled WGS sequence"/>
</dbReference>
<gene>
    <name evidence="1" type="ORF">H920_14401</name>
</gene>
<protein>
    <submittedName>
        <fullName evidence="1">Uncharacterized protein</fullName>
    </submittedName>
</protein>
<dbReference type="AlphaFoldDB" id="A0A091DNA9"/>
<keyword evidence="2" id="KW-1185">Reference proteome</keyword>
<sequence>MWLPGARANHPQKEDSIFSVDSIDLGGRGDGYRAAGYYLAPPPAALILTAAVEAGETPGRDEGPDEAVAGSEDIRSLDRSARKKTITLALLVAMRTPLPSSQPEMMDNSFFSVVASPHWGLGMGVDVCPELSQQPLFP</sequence>
<reference evidence="1 2" key="1">
    <citation type="submission" date="2013-11" db="EMBL/GenBank/DDBJ databases">
        <title>The Damaraland mole rat (Fukomys damarensis) genome and evolution of African mole rats.</title>
        <authorList>
            <person name="Gladyshev V.N."/>
            <person name="Fang X."/>
        </authorList>
    </citation>
    <scope>NUCLEOTIDE SEQUENCE [LARGE SCALE GENOMIC DNA]</scope>
    <source>
        <tissue evidence="1">Liver</tissue>
    </source>
</reference>
<evidence type="ECO:0000313" key="2">
    <source>
        <dbReference type="Proteomes" id="UP000028990"/>
    </source>
</evidence>
<accession>A0A091DNA9</accession>